<dbReference type="GO" id="GO:0045216">
    <property type="term" value="P:cell-cell junction organization"/>
    <property type="evidence" value="ECO:0007669"/>
    <property type="project" value="TreeGrafter"/>
</dbReference>
<name>A0A183D1S2_9BILA</name>
<gene>
    <name evidence="6" type="ORF">GPUH_LOCUS2665</name>
</gene>
<dbReference type="GO" id="GO:0098609">
    <property type="term" value="P:cell-cell adhesion"/>
    <property type="evidence" value="ECO:0007669"/>
    <property type="project" value="TreeGrafter"/>
</dbReference>
<dbReference type="PANTHER" id="PTHR24210">
    <property type="entry name" value="LIM DOMAIN-CONTAINING PROTEIN"/>
    <property type="match status" value="1"/>
</dbReference>
<dbReference type="SMART" id="SM00132">
    <property type="entry name" value="LIM"/>
    <property type="match status" value="2"/>
</dbReference>
<evidence type="ECO:0000313" key="6">
    <source>
        <dbReference type="EMBL" id="VDK35721.1"/>
    </source>
</evidence>
<dbReference type="Gene3D" id="2.10.110.10">
    <property type="entry name" value="Cysteine Rich Protein"/>
    <property type="match status" value="3"/>
</dbReference>
<accession>A0A183D1S2</accession>
<proteinExistence type="predicted"/>
<sequence length="167" mass="19718">MFFTGKAYIAQGKELFYQNADYHPYHFVCKICSTELDENARCWKDTLYCQRCYDQKVCAICAACRRPIDNERGVFALDKHWHFDWFADACFKCGVGQTGTTLKVFQKNWCPSCYTCSVCDKILMQKSVRFIILAVFCRSKIIEMDMRPLCKKCFERFPKELKQRMLP</sequence>
<dbReference type="Pfam" id="PF00412">
    <property type="entry name" value="LIM"/>
    <property type="match status" value="1"/>
</dbReference>
<dbReference type="InterPro" id="IPR001781">
    <property type="entry name" value="Znf_LIM"/>
</dbReference>
<dbReference type="GO" id="GO:1900026">
    <property type="term" value="P:positive regulation of substrate adhesion-dependent cell spreading"/>
    <property type="evidence" value="ECO:0007669"/>
    <property type="project" value="TreeGrafter"/>
</dbReference>
<dbReference type="AlphaFoldDB" id="A0A183D1S2"/>
<organism evidence="8">
    <name type="scientific">Gongylonema pulchrum</name>
    <dbReference type="NCBI Taxonomy" id="637853"/>
    <lineage>
        <taxon>Eukaryota</taxon>
        <taxon>Metazoa</taxon>
        <taxon>Ecdysozoa</taxon>
        <taxon>Nematoda</taxon>
        <taxon>Chromadorea</taxon>
        <taxon>Rhabditida</taxon>
        <taxon>Spirurina</taxon>
        <taxon>Spiruromorpha</taxon>
        <taxon>Spiruroidea</taxon>
        <taxon>Gongylonematidae</taxon>
        <taxon>Gongylonema</taxon>
    </lineage>
</organism>
<dbReference type="WBParaSite" id="GPUH_0000266801-mRNA-1">
    <property type="protein sequence ID" value="GPUH_0000266801-mRNA-1"/>
    <property type="gene ID" value="GPUH_0000266801"/>
</dbReference>
<dbReference type="EMBL" id="UYRT01004150">
    <property type="protein sequence ID" value="VDK35721.1"/>
    <property type="molecule type" value="Genomic_DNA"/>
</dbReference>
<reference evidence="8" key="1">
    <citation type="submission" date="2016-06" db="UniProtKB">
        <authorList>
            <consortium name="WormBaseParasite"/>
        </authorList>
    </citation>
    <scope>IDENTIFICATION</scope>
</reference>
<dbReference type="GO" id="GO:0005925">
    <property type="term" value="C:focal adhesion"/>
    <property type="evidence" value="ECO:0007669"/>
    <property type="project" value="TreeGrafter"/>
</dbReference>
<evidence type="ECO:0000313" key="7">
    <source>
        <dbReference type="Proteomes" id="UP000271098"/>
    </source>
</evidence>
<dbReference type="GO" id="GO:0005911">
    <property type="term" value="C:cell-cell junction"/>
    <property type="evidence" value="ECO:0007669"/>
    <property type="project" value="TreeGrafter"/>
</dbReference>
<dbReference type="PROSITE" id="PS50023">
    <property type="entry name" value="LIM_DOMAIN_2"/>
    <property type="match status" value="1"/>
</dbReference>
<evidence type="ECO:0000259" key="5">
    <source>
        <dbReference type="PROSITE" id="PS50023"/>
    </source>
</evidence>
<evidence type="ECO:0000256" key="1">
    <source>
        <dbReference type="ARBA" id="ARBA00022723"/>
    </source>
</evidence>
<evidence type="ECO:0000256" key="3">
    <source>
        <dbReference type="ARBA" id="ARBA00023038"/>
    </source>
</evidence>
<evidence type="ECO:0000256" key="4">
    <source>
        <dbReference type="PROSITE-ProRule" id="PRU00125"/>
    </source>
</evidence>
<dbReference type="Proteomes" id="UP000271098">
    <property type="component" value="Unassembled WGS sequence"/>
</dbReference>
<keyword evidence="1 4" id="KW-0479">Metal-binding</keyword>
<reference evidence="6 7" key="2">
    <citation type="submission" date="2018-11" db="EMBL/GenBank/DDBJ databases">
        <authorList>
            <consortium name="Pathogen Informatics"/>
        </authorList>
    </citation>
    <scope>NUCLEOTIDE SEQUENCE [LARGE SCALE GENOMIC DNA]</scope>
</reference>
<dbReference type="GO" id="GO:0005737">
    <property type="term" value="C:cytoplasm"/>
    <property type="evidence" value="ECO:0007669"/>
    <property type="project" value="TreeGrafter"/>
</dbReference>
<evidence type="ECO:0000313" key="8">
    <source>
        <dbReference type="WBParaSite" id="GPUH_0000266801-mRNA-1"/>
    </source>
</evidence>
<dbReference type="InterPro" id="IPR017351">
    <property type="entry name" value="PINCH-1-4-like"/>
</dbReference>
<dbReference type="PANTHER" id="PTHR24210:SF7">
    <property type="entry name" value="LIM DOMAIN-CONTAINING PROTEIN PIN-2"/>
    <property type="match status" value="1"/>
</dbReference>
<protein>
    <submittedName>
        <fullName evidence="8">LIM zinc-binding domain-containing protein</fullName>
    </submittedName>
</protein>
<keyword evidence="3 4" id="KW-0440">LIM domain</keyword>
<dbReference type="GO" id="GO:2001046">
    <property type="term" value="P:positive regulation of integrin-mediated signaling pathway"/>
    <property type="evidence" value="ECO:0007669"/>
    <property type="project" value="TreeGrafter"/>
</dbReference>
<evidence type="ECO:0000256" key="2">
    <source>
        <dbReference type="ARBA" id="ARBA00022833"/>
    </source>
</evidence>
<feature type="domain" description="LIM zinc-binding" evidence="5">
    <location>
        <begin position="88"/>
        <end position="160"/>
    </location>
</feature>
<keyword evidence="7" id="KW-1185">Reference proteome</keyword>
<dbReference type="SUPFAM" id="SSF57716">
    <property type="entry name" value="Glucocorticoid receptor-like (DNA-binding domain)"/>
    <property type="match status" value="1"/>
</dbReference>
<dbReference type="GO" id="GO:0046872">
    <property type="term" value="F:metal ion binding"/>
    <property type="evidence" value="ECO:0007669"/>
    <property type="project" value="UniProtKB-KW"/>
</dbReference>
<keyword evidence="2 4" id="KW-0862">Zinc</keyword>
<dbReference type="OrthoDB" id="20689at2759"/>